<dbReference type="SUPFAM" id="SSF56801">
    <property type="entry name" value="Acetyl-CoA synthetase-like"/>
    <property type="match status" value="1"/>
</dbReference>
<dbReference type="Gene3D" id="3.30.300.30">
    <property type="match status" value="1"/>
</dbReference>
<keyword evidence="5" id="KW-1185">Reference proteome</keyword>
<comment type="similarity">
    <text evidence="1">Belongs to the ATP-dependent AMP-binding enzyme family.</text>
</comment>
<evidence type="ECO:0000259" key="2">
    <source>
        <dbReference type="Pfam" id="PF00501"/>
    </source>
</evidence>
<organism evidence="4 5">
    <name type="scientific">Allochromatium palmeri</name>
    <dbReference type="NCBI Taxonomy" id="231048"/>
    <lineage>
        <taxon>Bacteria</taxon>
        <taxon>Pseudomonadati</taxon>
        <taxon>Pseudomonadota</taxon>
        <taxon>Gammaproteobacteria</taxon>
        <taxon>Chromatiales</taxon>
        <taxon>Chromatiaceae</taxon>
        <taxon>Allochromatium</taxon>
    </lineage>
</organism>
<evidence type="ECO:0000259" key="3">
    <source>
        <dbReference type="Pfam" id="PF13193"/>
    </source>
</evidence>
<dbReference type="Proteomes" id="UP000434044">
    <property type="component" value="Unassembled WGS sequence"/>
</dbReference>
<dbReference type="PANTHER" id="PTHR43201:SF8">
    <property type="entry name" value="ACYL-COA SYNTHETASE FAMILY MEMBER 3"/>
    <property type="match status" value="1"/>
</dbReference>
<dbReference type="Pfam" id="PF00501">
    <property type="entry name" value="AMP-binding"/>
    <property type="match status" value="1"/>
</dbReference>
<feature type="domain" description="AMP-binding enzyme C-terminal" evidence="3">
    <location>
        <begin position="369"/>
        <end position="442"/>
    </location>
</feature>
<protein>
    <submittedName>
        <fullName evidence="4">AMP-binding protein</fullName>
    </submittedName>
</protein>
<dbReference type="GO" id="GO:0031956">
    <property type="term" value="F:medium-chain fatty acid-CoA ligase activity"/>
    <property type="evidence" value="ECO:0007669"/>
    <property type="project" value="TreeGrafter"/>
</dbReference>
<dbReference type="Pfam" id="PF13193">
    <property type="entry name" value="AMP-binding_C"/>
    <property type="match status" value="1"/>
</dbReference>
<dbReference type="InterPro" id="IPR025110">
    <property type="entry name" value="AMP-bd_C"/>
</dbReference>
<dbReference type="InterPro" id="IPR000873">
    <property type="entry name" value="AMP-dep_synth/lig_dom"/>
</dbReference>
<dbReference type="GO" id="GO:0006631">
    <property type="term" value="P:fatty acid metabolic process"/>
    <property type="evidence" value="ECO:0007669"/>
    <property type="project" value="TreeGrafter"/>
</dbReference>
<accession>A0A6N8EHR2</accession>
<feature type="domain" description="AMP-dependent synthetase/ligase" evidence="2">
    <location>
        <begin position="128"/>
        <end position="321"/>
    </location>
</feature>
<proteinExistence type="inferred from homology"/>
<dbReference type="InterPro" id="IPR042099">
    <property type="entry name" value="ANL_N_sf"/>
</dbReference>
<dbReference type="PANTHER" id="PTHR43201">
    <property type="entry name" value="ACYL-COA SYNTHETASE"/>
    <property type="match status" value="1"/>
</dbReference>
<sequence>MKPAIPCNGPEVAALLTRALDPAQEFVDGGTTLGSVHGMAAWLRRQFADDLERQTLCLATDNRDLIAAALLSSLAGGPIVLLPYSFSAQALSGLHQATGCRHALVDPEQPPPPGMEPIRPLGEGGGTAAPLPAIYPDEELLRLYTGGTTGAPQLWSKTGTNLFGEALFLAAHFAVSSSDRIVATISPAHIYGLLYSVLLPLVSGASVVPGIPSFPEEIVRCVRERKATVLVSVPPHYRVLRGKGCLGDALRLAFSSAGMLDVTDNNAFSLANRCGIVEIYGSTETGGIALRNRSCGERGFTPYSTIDWQIHNQRLQIRSPYLSPSLPLDAAGGYLANDWVEADGATAFQLRGRTDSVIKVGGKRVDLEEVKAAIKYMQGVSDCLVLALPDRGSREHRIVALVEGPFVEIEDIRTLLMTRFEPYALPGAIKTIDRLPVTDNGKVDREAVLKLFMP</sequence>
<comment type="caution">
    <text evidence="4">The sequence shown here is derived from an EMBL/GenBank/DDBJ whole genome shotgun (WGS) entry which is preliminary data.</text>
</comment>
<dbReference type="Gene3D" id="3.40.50.12780">
    <property type="entry name" value="N-terminal domain of ligase-like"/>
    <property type="match status" value="1"/>
</dbReference>
<dbReference type="RefSeq" id="WP_155450621.1">
    <property type="nucleotide sequence ID" value="NZ_WNKT01000030.1"/>
</dbReference>
<reference evidence="4 5" key="1">
    <citation type="submission" date="2019-11" db="EMBL/GenBank/DDBJ databases">
        <title>Whole-genome sequence of the anaerobic purple sulfur bacterium Allochromatium palmeri DSM 15591.</title>
        <authorList>
            <person name="Kyndt J.A."/>
            <person name="Meyer T.E."/>
        </authorList>
    </citation>
    <scope>NUCLEOTIDE SEQUENCE [LARGE SCALE GENOMIC DNA]</scope>
    <source>
        <strain evidence="4 5">DSM 15591</strain>
    </source>
</reference>
<evidence type="ECO:0000313" key="4">
    <source>
        <dbReference type="EMBL" id="MTW22047.1"/>
    </source>
</evidence>
<evidence type="ECO:0000256" key="1">
    <source>
        <dbReference type="ARBA" id="ARBA00006432"/>
    </source>
</evidence>
<dbReference type="OrthoDB" id="9787658at2"/>
<dbReference type="EMBL" id="WNKT01000030">
    <property type="protein sequence ID" value="MTW22047.1"/>
    <property type="molecule type" value="Genomic_DNA"/>
</dbReference>
<name>A0A6N8EHR2_9GAMM</name>
<dbReference type="InterPro" id="IPR045851">
    <property type="entry name" value="AMP-bd_C_sf"/>
</dbReference>
<gene>
    <name evidence="4" type="ORF">GJ668_13225</name>
</gene>
<dbReference type="AlphaFoldDB" id="A0A6N8EHR2"/>
<evidence type="ECO:0000313" key="5">
    <source>
        <dbReference type="Proteomes" id="UP000434044"/>
    </source>
</evidence>